<dbReference type="GO" id="GO:0030870">
    <property type="term" value="C:Mre11 complex"/>
    <property type="evidence" value="ECO:0007669"/>
    <property type="project" value="InterPro"/>
</dbReference>
<name>A0AAE0I7U3_9PEZI</name>
<comment type="caution">
    <text evidence="10">The sequence shown here is derived from an EMBL/GenBank/DDBJ whole genome shotgun (WGS) entry which is preliminary data.</text>
</comment>
<reference evidence="10" key="2">
    <citation type="submission" date="2023-06" db="EMBL/GenBank/DDBJ databases">
        <authorList>
            <consortium name="Lawrence Berkeley National Laboratory"/>
            <person name="Haridas S."/>
            <person name="Hensen N."/>
            <person name="Bonometti L."/>
            <person name="Westerberg I."/>
            <person name="Brannstrom I.O."/>
            <person name="Guillou S."/>
            <person name="Cros-Aarteil S."/>
            <person name="Calhoun S."/>
            <person name="Kuo A."/>
            <person name="Mondo S."/>
            <person name="Pangilinan J."/>
            <person name="Riley R."/>
            <person name="Labutti K."/>
            <person name="Andreopoulos B."/>
            <person name="Lipzen A."/>
            <person name="Chen C."/>
            <person name="Yanf M."/>
            <person name="Daum C."/>
            <person name="Ng V."/>
            <person name="Clum A."/>
            <person name="Steindorff A."/>
            <person name="Ohm R."/>
            <person name="Martin F."/>
            <person name="Silar P."/>
            <person name="Natvig D."/>
            <person name="Lalanne C."/>
            <person name="Gautier V."/>
            <person name="Ament-Velasquez S.L."/>
            <person name="Kruys A."/>
            <person name="Hutchinson M.I."/>
            <person name="Powell A.J."/>
            <person name="Barry K."/>
            <person name="Miller A.N."/>
            <person name="Grigoriev I.V."/>
            <person name="Debuchy R."/>
            <person name="Gladieux P."/>
            <person name="Thoren M.H."/>
            <person name="Johannesson H."/>
        </authorList>
    </citation>
    <scope>NUCLEOTIDE SEQUENCE</scope>
    <source>
        <strain evidence="10">SMH4131-1</strain>
    </source>
</reference>
<feature type="compositionally biased region" description="Low complexity" evidence="8">
    <location>
        <begin position="509"/>
        <end position="520"/>
    </location>
</feature>
<dbReference type="GO" id="GO:0005694">
    <property type="term" value="C:chromosome"/>
    <property type="evidence" value="ECO:0007669"/>
    <property type="project" value="UniProtKB-SubCell"/>
</dbReference>
<dbReference type="Proteomes" id="UP001286456">
    <property type="component" value="Unassembled WGS sequence"/>
</dbReference>
<evidence type="ECO:0000256" key="7">
    <source>
        <dbReference type="ARBA" id="ARBA00044757"/>
    </source>
</evidence>
<dbReference type="InterPro" id="IPR032429">
    <property type="entry name" value="Nibrin_BRCT2"/>
</dbReference>
<feature type="compositionally biased region" description="Acidic residues" evidence="8">
    <location>
        <begin position="736"/>
        <end position="749"/>
    </location>
</feature>
<accession>A0AAE0I7U3</accession>
<dbReference type="Gene3D" id="3.40.50.10190">
    <property type="entry name" value="BRCT domain"/>
    <property type="match status" value="1"/>
</dbReference>
<dbReference type="Pfam" id="PF16508">
    <property type="entry name" value="NIBRIN_BRCT_II"/>
    <property type="match status" value="1"/>
</dbReference>
<keyword evidence="5" id="KW-0234">DNA repair</keyword>
<keyword evidence="4" id="KW-0227">DNA damage</keyword>
<dbReference type="PROSITE" id="PS50006">
    <property type="entry name" value="FHA_DOMAIN"/>
    <property type="match status" value="1"/>
</dbReference>
<gene>
    <name evidence="10" type="ORF">B0T19DRAFT_283600</name>
</gene>
<evidence type="ECO:0000256" key="6">
    <source>
        <dbReference type="ARBA" id="ARBA00023242"/>
    </source>
</evidence>
<comment type="subcellular location">
    <subcellularLocation>
        <location evidence="2">Chromosome</location>
    </subcellularLocation>
    <subcellularLocation>
        <location evidence="1">Nucleus</location>
    </subcellularLocation>
</comment>
<dbReference type="Gene3D" id="2.60.200.20">
    <property type="match status" value="1"/>
</dbReference>
<feature type="region of interest" description="Disordered" evidence="8">
    <location>
        <begin position="365"/>
        <end position="591"/>
    </location>
</feature>
<evidence type="ECO:0000259" key="9">
    <source>
        <dbReference type="PROSITE" id="PS50006"/>
    </source>
</evidence>
<organism evidence="10 11">
    <name type="scientific">Cercophora scortea</name>
    <dbReference type="NCBI Taxonomy" id="314031"/>
    <lineage>
        <taxon>Eukaryota</taxon>
        <taxon>Fungi</taxon>
        <taxon>Dikarya</taxon>
        <taxon>Ascomycota</taxon>
        <taxon>Pezizomycotina</taxon>
        <taxon>Sordariomycetes</taxon>
        <taxon>Sordariomycetidae</taxon>
        <taxon>Sordariales</taxon>
        <taxon>Lasiosphaeriaceae</taxon>
        <taxon>Cercophora</taxon>
    </lineage>
</organism>
<dbReference type="InterPro" id="IPR036420">
    <property type="entry name" value="BRCT_dom_sf"/>
</dbReference>
<evidence type="ECO:0000256" key="5">
    <source>
        <dbReference type="ARBA" id="ARBA00023204"/>
    </source>
</evidence>
<keyword evidence="11" id="KW-1185">Reference proteome</keyword>
<protein>
    <recommendedName>
        <fullName evidence="9">FHA domain-containing protein</fullName>
    </recommendedName>
</protein>
<dbReference type="CDD" id="cd17741">
    <property type="entry name" value="BRCT_nibrin"/>
    <property type="match status" value="1"/>
</dbReference>
<evidence type="ECO:0000313" key="10">
    <source>
        <dbReference type="EMBL" id="KAK3320188.1"/>
    </source>
</evidence>
<dbReference type="CDD" id="cd22667">
    <property type="entry name" value="FHA_NBN"/>
    <property type="match status" value="1"/>
</dbReference>
<keyword evidence="3" id="KW-0158">Chromosome</keyword>
<feature type="domain" description="FHA" evidence="9">
    <location>
        <begin position="22"/>
        <end position="85"/>
    </location>
</feature>
<dbReference type="PANTHER" id="PTHR12162:SF0">
    <property type="entry name" value="NIBRIN"/>
    <property type="match status" value="1"/>
</dbReference>
<feature type="region of interest" description="Disordered" evidence="8">
    <location>
        <begin position="626"/>
        <end position="839"/>
    </location>
</feature>
<feature type="compositionally biased region" description="Pro residues" evidence="8">
    <location>
        <begin position="715"/>
        <end position="724"/>
    </location>
</feature>
<dbReference type="SMART" id="SM00240">
    <property type="entry name" value="FHA"/>
    <property type="match status" value="1"/>
</dbReference>
<sequence length="839" mass="93264">MWLLESDVFEGRKLWLRPGKLYLFGRTASEPGLLAISDKTISRKHLTIQVDKVPEGGGRNLHSRSQVTIEDLNAKKGTLLNGVQIRGERKKLSADVNEVKLGMCTKLFRIVWHPVVLSFSFTSKELRSDPWVKLRECLEQLDIKYSAEYDPLTSHVVTKKRNTPKGLQALINGKYIVTDSFITAVVEAATTAGGVDDGTQSALERDFEGNWPNALDYLPPRGEEPVNSSPDAYAPDERRKEVFDGYTFVFYEKKQYETLFSAITHGKGKALLKEVTPGVTEIDDFIRYVKGVAGEKGLGSFEDGSEGRGVVVVRYLPAKGSDFEWFAQFLTAFAQRLDHRPIDQREFLEAILVCDASILRRPLEVESQAESAPSRTQPVIDNAESRMEVDQPQNDQEATQAPEQQPQQQPEPKPRPRPSRGRRAVTVSRFKGFDLDDDEDEEPPAREHTPVVETREGTVASQDSLFVSQRQGSYADSIEQDDAPAPARESRQSRRKRALSPLQEHDNSAFMDAIAPTAAAAKRRRIEAGQPPIEPTPEPEPSADKDDDMIPESPPKTEKPTTTKSARGKKGKEPDAILELARQHREEAEALAAAERQALTALPTDEIDYAAIRRLHIIEECEVHFPDPQAKQTNGRDRDRDIAEGRWNPQWNGRKNFKRFRKQGEPGGRPAPRIIIGLEEVRPKEYGIGDDYWLENDTGRKKETQSQAAAQSGMAPPPLPPAQPQPLRRTVISVDSSDEEVGEEEDSMQVDDGPGPSKSGSGRRTQSSTSQSQALSVSQGRNTRATQSQAAASTRASGKRTAVAPAPAQRAAKKPKMVLQTNDSDDSDDELKFRFGKRG</sequence>
<dbReference type="InterPro" id="IPR043014">
    <property type="entry name" value="Nibrin_BRCT2_sf"/>
</dbReference>
<feature type="compositionally biased region" description="Basic and acidic residues" evidence="8">
    <location>
        <begin position="634"/>
        <end position="644"/>
    </location>
</feature>
<dbReference type="Pfam" id="PF00498">
    <property type="entry name" value="FHA"/>
    <property type="match status" value="1"/>
</dbReference>
<dbReference type="InterPro" id="IPR008984">
    <property type="entry name" value="SMAD_FHA_dom_sf"/>
</dbReference>
<reference evidence="10" key="1">
    <citation type="journal article" date="2023" name="Mol. Phylogenet. Evol.">
        <title>Genome-scale phylogeny and comparative genomics of the fungal order Sordariales.</title>
        <authorList>
            <person name="Hensen N."/>
            <person name="Bonometti L."/>
            <person name="Westerberg I."/>
            <person name="Brannstrom I.O."/>
            <person name="Guillou S."/>
            <person name="Cros-Aarteil S."/>
            <person name="Calhoun S."/>
            <person name="Haridas S."/>
            <person name="Kuo A."/>
            <person name="Mondo S."/>
            <person name="Pangilinan J."/>
            <person name="Riley R."/>
            <person name="LaButti K."/>
            <person name="Andreopoulos B."/>
            <person name="Lipzen A."/>
            <person name="Chen C."/>
            <person name="Yan M."/>
            <person name="Daum C."/>
            <person name="Ng V."/>
            <person name="Clum A."/>
            <person name="Steindorff A."/>
            <person name="Ohm R.A."/>
            <person name="Martin F."/>
            <person name="Silar P."/>
            <person name="Natvig D.O."/>
            <person name="Lalanne C."/>
            <person name="Gautier V."/>
            <person name="Ament-Velasquez S.L."/>
            <person name="Kruys A."/>
            <person name="Hutchinson M.I."/>
            <person name="Powell A.J."/>
            <person name="Barry K."/>
            <person name="Miller A.N."/>
            <person name="Grigoriev I.V."/>
            <person name="Debuchy R."/>
            <person name="Gladieux P."/>
            <person name="Hiltunen Thoren M."/>
            <person name="Johannesson H."/>
        </authorList>
    </citation>
    <scope>NUCLEOTIDE SEQUENCE</scope>
    <source>
        <strain evidence="10">SMH4131-1</strain>
    </source>
</reference>
<feature type="compositionally biased region" description="Polar residues" evidence="8">
    <location>
        <begin position="368"/>
        <end position="379"/>
    </location>
</feature>
<evidence type="ECO:0000256" key="4">
    <source>
        <dbReference type="ARBA" id="ARBA00022763"/>
    </source>
</evidence>
<feature type="compositionally biased region" description="Low complexity" evidence="8">
    <location>
        <begin position="396"/>
        <end position="410"/>
    </location>
</feature>
<evidence type="ECO:0000256" key="1">
    <source>
        <dbReference type="ARBA" id="ARBA00004123"/>
    </source>
</evidence>
<dbReference type="InterPro" id="IPR040227">
    <property type="entry name" value="Nibrin-rel"/>
</dbReference>
<keyword evidence="6" id="KW-0539">Nucleus</keyword>
<dbReference type="GO" id="GO:0000724">
    <property type="term" value="P:double-strand break repair via homologous recombination"/>
    <property type="evidence" value="ECO:0007669"/>
    <property type="project" value="TreeGrafter"/>
</dbReference>
<comment type="similarity">
    <text evidence="7">Belongs to the Nibrin family.</text>
</comment>
<evidence type="ECO:0000256" key="2">
    <source>
        <dbReference type="ARBA" id="ARBA00004286"/>
    </source>
</evidence>
<dbReference type="PANTHER" id="PTHR12162">
    <property type="entry name" value="NIBRIN-RELATED"/>
    <property type="match status" value="1"/>
</dbReference>
<dbReference type="Gene3D" id="3.40.50.10980">
    <property type="entry name" value="Nibrin, BRCT2 domain"/>
    <property type="match status" value="1"/>
</dbReference>
<dbReference type="GO" id="GO:0003684">
    <property type="term" value="F:damaged DNA binding"/>
    <property type="evidence" value="ECO:0007669"/>
    <property type="project" value="TreeGrafter"/>
</dbReference>
<feature type="compositionally biased region" description="Basic and acidic residues" evidence="8">
    <location>
        <begin position="571"/>
        <end position="588"/>
    </location>
</feature>
<dbReference type="SUPFAM" id="SSF52113">
    <property type="entry name" value="BRCT domain"/>
    <property type="match status" value="1"/>
</dbReference>
<dbReference type="InterPro" id="IPR000253">
    <property type="entry name" value="FHA_dom"/>
</dbReference>
<evidence type="ECO:0000256" key="8">
    <source>
        <dbReference type="SAM" id="MobiDB-lite"/>
    </source>
</evidence>
<feature type="compositionally biased region" description="Polar residues" evidence="8">
    <location>
        <begin position="459"/>
        <end position="474"/>
    </location>
</feature>
<feature type="compositionally biased region" description="Basic and acidic residues" evidence="8">
    <location>
        <begin position="443"/>
        <end position="456"/>
    </location>
</feature>
<feature type="compositionally biased region" description="Low complexity" evidence="8">
    <location>
        <begin position="725"/>
        <end position="735"/>
    </location>
</feature>
<dbReference type="AlphaFoldDB" id="A0AAE0I7U3"/>
<proteinExistence type="inferred from homology"/>
<dbReference type="SUPFAM" id="SSF49879">
    <property type="entry name" value="SMAD/FHA domain"/>
    <property type="match status" value="1"/>
</dbReference>
<evidence type="ECO:0000256" key="3">
    <source>
        <dbReference type="ARBA" id="ARBA00022454"/>
    </source>
</evidence>
<feature type="compositionally biased region" description="Low complexity" evidence="8">
    <location>
        <begin position="753"/>
        <end position="810"/>
    </location>
</feature>
<dbReference type="EMBL" id="JAUEPO010000006">
    <property type="protein sequence ID" value="KAK3320188.1"/>
    <property type="molecule type" value="Genomic_DNA"/>
</dbReference>
<evidence type="ECO:0000313" key="11">
    <source>
        <dbReference type="Proteomes" id="UP001286456"/>
    </source>
</evidence>
<dbReference type="GO" id="GO:0007095">
    <property type="term" value="P:mitotic G2 DNA damage checkpoint signaling"/>
    <property type="evidence" value="ECO:0007669"/>
    <property type="project" value="InterPro"/>
</dbReference>